<dbReference type="AlphaFoldDB" id="A0A0H3CAH2"/>
<dbReference type="InterPro" id="IPR007140">
    <property type="entry name" value="DUF350"/>
</dbReference>
<feature type="transmembrane region" description="Helical" evidence="7">
    <location>
        <begin position="55"/>
        <end position="73"/>
    </location>
</feature>
<dbReference type="KEGG" id="ccs:CCNA_02450"/>
<evidence type="ECO:0000256" key="1">
    <source>
        <dbReference type="ARBA" id="ARBA00004651"/>
    </source>
</evidence>
<dbReference type="HOGENOM" id="CLU_122820_0_1_5"/>
<evidence type="ECO:0000256" key="7">
    <source>
        <dbReference type="SAM" id="Phobius"/>
    </source>
</evidence>
<gene>
    <name evidence="8" type="ordered locus">CCNA_02450</name>
</gene>
<dbReference type="PATRIC" id="fig|565050.3.peg.2404"/>
<feature type="transmembrane region" description="Helical" evidence="7">
    <location>
        <begin position="85"/>
        <end position="108"/>
    </location>
</feature>
<keyword evidence="4 7" id="KW-0812">Transmembrane</keyword>
<reference evidence="8 9" key="1">
    <citation type="journal article" date="2010" name="J. Bacteriol.">
        <title>The genetic basis of laboratory adaptation in Caulobacter crescentus.</title>
        <authorList>
            <person name="Marks M.E."/>
            <person name="Castro-Rojas C.M."/>
            <person name="Teiling C."/>
            <person name="Du L."/>
            <person name="Kapatral V."/>
            <person name="Walunas T.L."/>
            <person name="Crosson S."/>
        </authorList>
    </citation>
    <scope>NUCLEOTIDE SEQUENCE [LARGE SCALE GENOMIC DNA]</scope>
    <source>
        <strain evidence="9">NA1000 / CB15N</strain>
    </source>
</reference>
<keyword evidence="5 7" id="KW-1133">Transmembrane helix</keyword>
<evidence type="ECO:0000256" key="5">
    <source>
        <dbReference type="ARBA" id="ARBA00022989"/>
    </source>
</evidence>
<keyword evidence="9" id="KW-1185">Reference proteome</keyword>
<evidence type="ECO:0000256" key="6">
    <source>
        <dbReference type="ARBA" id="ARBA00023136"/>
    </source>
</evidence>
<evidence type="ECO:0000313" key="9">
    <source>
        <dbReference type="Proteomes" id="UP000001364"/>
    </source>
</evidence>
<evidence type="ECO:0000256" key="3">
    <source>
        <dbReference type="ARBA" id="ARBA00022475"/>
    </source>
</evidence>
<dbReference type="Pfam" id="PF03994">
    <property type="entry name" value="DUF350"/>
    <property type="match status" value="1"/>
</dbReference>
<dbReference type="Proteomes" id="UP000001364">
    <property type="component" value="Chromosome"/>
</dbReference>
<comment type="similarity">
    <text evidence="2">Belongs to the UPF0719 family.</text>
</comment>
<keyword evidence="6 7" id="KW-0472">Membrane</keyword>
<evidence type="ECO:0000313" key="8">
    <source>
        <dbReference type="EMBL" id="ACL95915.1"/>
    </source>
</evidence>
<dbReference type="OrthoDB" id="5395971at2"/>
<sequence length="143" mass="15075">MRRASQMFDFIGFKEGAMAFLLAFALAGLFTIAFKYVYQWVTPYNEKALIREGNTAAAIALAGALIGYVLPLASALSHTVSLPEFAAWATLAGVIQIAAFTGVRLVALPDVKARIENGEVSVGVYLAGISIAVGLLNAACMTT</sequence>
<protein>
    <submittedName>
        <fullName evidence="8">Conserved hypothetical membrane protein</fullName>
    </submittedName>
</protein>
<dbReference type="RefSeq" id="YP_002517823.1">
    <property type="nucleotide sequence ID" value="NC_011916.1"/>
</dbReference>
<feature type="transmembrane region" description="Helical" evidence="7">
    <location>
        <begin position="120"/>
        <end position="140"/>
    </location>
</feature>
<organism evidence="8 9">
    <name type="scientific">Caulobacter vibrioides (strain NA1000 / CB15N)</name>
    <name type="common">Caulobacter crescentus</name>
    <dbReference type="NCBI Taxonomy" id="565050"/>
    <lineage>
        <taxon>Bacteria</taxon>
        <taxon>Pseudomonadati</taxon>
        <taxon>Pseudomonadota</taxon>
        <taxon>Alphaproteobacteria</taxon>
        <taxon>Caulobacterales</taxon>
        <taxon>Caulobacteraceae</taxon>
        <taxon>Caulobacter</taxon>
    </lineage>
</organism>
<dbReference type="GeneID" id="7331685"/>
<comment type="subcellular location">
    <subcellularLocation>
        <location evidence="1">Cell membrane</location>
        <topology evidence="1">Multi-pass membrane protein</topology>
    </subcellularLocation>
</comment>
<dbReference type="PANTHER" id="PTHR40043">
    <property type="entry name" value="UPF0719 INNER MEMBRANE PROTEIN YJFL"/>
    <property type="match status" value="1"/>
</dbReference>
<dbReference type="RefSeq" id="WP_010920223.1">
    <property type="nucleotide sequence ID" value="NC_011916.1"/>
</dbReference>
<accession>A0A0H3CAH2</accession>
<keyword evidence="3" id="KW-1003">Cell membrane</keyword>
<dbReference type="PhylomeDB" id="A0A0H3CAH2"/>
<evidence type="ECO:0000256" key="2">
    <source>
        <dbReference type="ARBA" id="ARBA00005779"/>
    </source>
</evidence>
<dbReference type="PANTHER" id="PTHR40043:SF1">
    <property type="entry name" value="UPF0719 INNER MEMBRANE PROTEIN YJFL"/>
    <property type="match status" value="1"/>
</dbReference>
<proteinExistence type="inferred from homology"/>
<name>A0A0H3CAH2_CAUVN</name>
<dbReference type="EMBL" id="CP001340">
    <property type="protein sequence ID" value="ACL95915.1"/>
    <property type="molecule type" value="Genomic_DNA"/>
</dbReference>
<evidence type="ECO:0000256" key="4">
    <source>
        <dbReference type="ARBA" id="ARBA00022692"/>
    </source>
</evidence>
<dbReference type="GO" id="GO:0005886">
    <property type="term" value="C:plasma membrane"/>
    <property type="evidence" value="ECO:0007669"/>
    <property type="project" value="UniProtKB-SubCell"/>
</dbReference>